<dbReference type="Proteomes" id="UP000464374">
    <property type="component" value="Chromosome"/>
</dbReference>
<protein>
    <recommendedName>
        <fullName evidence="3">Ribose-5-phosphate isomerase A</fullName>
        <ecNumber evidence="3">5.3.1.6</ecNumber>
    </recommendedName>
    <alternativeName>
        <fullName evidence="3">Phosphoriboisomerase A</fullName>
        <shortName evidence="3">PRI</shortName>
    </alternativeName>
</protein>
<dbReference type="InterPro" id="IPR020672">
    <property type="entry name" value="Ribose5P_isomerase_typA_subgr"/>
</dbReference>
<dbReference type="GO" id="GO:0009052">
    <property type="term" value="P:pentose-phosphate shunt, non-oxidative branch"/>
    <property type="evidence" value="ECO:0007669"/>
    <property type="project" value="UniProtKB-UniRule"/>
</dbReference>
<evidence type="ECO:0000313" key="5">
    <source>
        <dbReference type="Proteomes" id="UP000464374"/>
    </source>
</evidence>
<name>A0A6P1Y1X0_9SPIR</name>
<evidence type="ECO:0000256" key="2">
    <source>
        <dbReference type="ARBA" id="ARBA00023235"/>
    </source>
</evidence>
<dbReference type="FunFam" id="3.40.50.1360:FF:000001">
    <property type="entry name" value="Ribose-5-phosphate isomerase A"/>
    <property type="match status" value="1"/>
</dbReference>
<comment type="subunit">
    <text evidence="3">Homodimer.</text>
</comment>
<comment type="catalytic activity">
    <reaction evidence="1 3">
        <text>aldehydo-D-ribose 5-phosphate = D-ribulose 5-phosphate</text>
        <dbReference type="Rhea" id="RHEA:14657"/>
        <dbReference type="ChEBI" id="CHEBI:58121"/>
        <dbReference type="ChEBI" id="CHEBI:58273"/>
        <dbReference type="EC" id="5.3.1.6"/>
    </reaction>
</comment>
<comment type="function">
    <text evidence="3">Catalyzes the reversible conversion of ribose-5-phosphate to ribulose 5-phosphate.</text>
</comment>
<feature type="binding site" evidence="3">
    <location>
        <begin position="98"/>
        <end position="101"/>
    </location>
    <ligand>
        <name>substrate</name>
    </ligand>
</feature>
<dbReference type="HAMAP" id="MF_00170">
    <property type="entry name" value="Rib_5P_isom_A"/>
    <property type="match status" value="1"/>
</dbReference>
<dbReference type="UniPathway" id="UPA00115">
    <property type="reaction ID" value="UER00412"/>
</dbReference>
<feature type="active site" description="Proton acceptor" evidence="3">
    <location>
        <position position="120"/>
    </location>
</feature>
<dbReference type="InterPro" id="IPR004788">
    <property type="entry name" value="Ribose5P_isomerase_type_A"/>
</dbReference>
<evidence type="ECO:0000256" key="3">
    <source>
        <dbReference type="HAMAP-Rule" id="MF_00170"/>
    </source>
</evidence>
<dbReference type="AlphaFoldDB" id="A0A6P1Y1X0"/>
<sequence>MSNTISVEDQKILVARTAIDKLISEGLIYSGMKIGLGTGSTAMPAVKRLAEYIAKGKLKNIAAVPTSFQTSIACEEFNIPIFSLSSGRINGSLDLTIDGADEIDSKKNLTKGGGAALLREKIIAYNSELFVVIGDETKSVKTLGVNFPLPIEIVPEARLSIMKKLESYGVSMIIRDGIRKKGPVITDNGNFIMDIKWPANAKINPVKLESELNAIPGIIENGFFTQKPPRVFLSHSNGTVEEF</sequence>
<proteinExistence type="inferred from homology"/>
<dbReference type="GO" id="GO:0004751">
    <property type="term" value="F:ribose-5-phosphate isomerase activity"/>
    <property type="evidence" value="ECO:0007669"/>
    <property type="project" value="UniProtKB-UniRule"/>
</dbReference>
<dbReference type="GO" id="GO:0006014">
    <property type="term" value="P:D-ribose metabolic process"/>
    <property type="evidence" value="ECO:0007669"/>
    <property type="project" value="TreeGrafter"/>
</dbReference>
<dbReference type="RefSeq" id="WP_162664104.1">
    <property type="nucleotide sequence ID" value="NZ_CP048020.1"/>
</dbReference>
<dbReference type="Gene3D" id="3.40.50.1360">
    <property type="match status" value="1"/>
</dbReference>
<keyword evidence="2 3" id="KW-0413">Isomerase</keyword>
<dbReference type="SUPFAM" id="SSF100950">
    <property type="entry name" value="NagB/RpiA/CoA transferase-like"/>
    <property type="match status" value="1"/>
</dbReference>
<evidence type="ECO:0000256" key="1">
    <source>
        <dbReference type="ARBA" id="ARBA00001713"/>
    </source>
</evidence>
<dbReference type="GO" id="GO:0005829">
    <property type="term" value="C:cytosol"/>
    <property type="evidence" value="ECO:0007669"/>
    <property type="project" value="TreeGrafter"/>
</dbReference>
<dbReference type="PANTHER" id="PTHR11934:SF0">
    <property type="entry name" value="RIBOSE-5-PHOSPHATE ISOMERASE"/>
    <property type="match status" value="1"/>
</dbReference>
<dbReference type="EMBL" id="CP048020">
    <property type="protein sequence ID" value="QHX43797.1"/>
    <property type="molecule type" value="Genomic_DNA"/>
</dbReference>
<comment type="similarity">
    <text evidence="3">Belongs to the ribose 5-phosphate isomerase family.</text>
</comment>
<feature type="binding site" evidence="3">
    <location>
        <position position="138"/>
    </location>
    <ligand>
        <name>substrate</name>
    </ligand>
</feature>
<gene>
    <name evidence="3 4" type="primary">rpiA</name>
    <name evidence="4" type="ORF">GWP43_10460</name>
</gene>
<dbReference type="Gene3D" id="3.30.70.260">
    <property type="match status" value="1"/>
</dbReference>
<comment type="pathway">
    <text evidence="3">Carbohydrate degradation; pentose phosphate pathway; D-ribose 5-phosphate from D-ribulose 5-phosphate (non-oxidative stage): step 1/1.</text>
</comment>
<dbReference type="InterPro" id="IPR037171">
    <property type="entry name" value="NagB/RpiA_transferase-like"/>
</dbReference>
<feature type="binding site" evidence="3">
    <location>
        <begin position="111"/>
        <end position="114"/>
    </location>
    <ligand>
        <name>substrate</name>
    </ligand>
</feature>
<dbReference type="CDD" id="cd01398">
    <property type="entry name" value="RPI_A"/>
    <property type="match status" value="1"/>
</dbReference>
<dbReference type="NCBIfam" id="NF001924">
    <property type="entry name" value="PRK00702.1"/>
    <property type="match status" value="1"/>
</dbReference>
<feature type="binding site" evidence="3">
    <location>
        <begin position="38"/>
        <end position="41"/>
    </location>
    <ligand>
        <name>substrate</name>
    </ligand>
</feature>
<dbReference type="EC" id="5.3.1.6" evidence="3"/>
<dbReference type="Pfam" id="PF06026">
    <property type="entry name" value="Rib_5-P_isom_A"/>
    <property type="match status" value="1"/>
</dbReference>
<reference evidence="4 5" key="1">
    <citation type="submission" date="2020-01" db="EMBL/GenBank/DDBJ databases">
        <title>Complete genome sequence of a human oral phylogroup 1 Treponema sp. strain ATCC 700766, originally isolated from periodontitis dental plaque.</title>
        <authorList>
            <person name="Chan Y."/>
            <person name="Huo Y.-B."/>
            <person name="Yu X.-L."/>
            <person name="Zeng H."/>
            <person name="Leung W.-K."/>
            <person name="Watt R.M."/>
        </authorList>
    </citation>
    <scope>NUCLEOTIDE SEQUENCE [LARGE SCALE GENOMIC DNA]</scope>
    <source>
        <strain evidence="4 5">OMZ 804</strain>
    </source>
</reference>
<evidence type="ECO:0000313" key="4">
    <source>
        <dbReference type="EMBL" id="QHX43797.1"/>
    </source>
</evidence>
<dbReference type="KEGG" id="trz:GWP43_10460"/>
<dbReference type="SUPFAM" id="SSF75445">
    <property type="entry name" value="D-ribose-5-phosphate isomerase (RpiA), lid domain"/>
    <property type="match status" value="1"/>
</dbReference>
<accession>A0A6P1Y1X0</accession>
<dbReference type="NCBIfam" id="TIGR00021">
    <property type="entry name" value="rpiA"/>
    <property type="match status" value="1"/>
</dbReference>
<dbReference type="PANTHER" id="PTHR11934">
    <property type="entry name" value="RIBOSE-5-PHOSPHATE ISOMERASE"/>
    <property type="match status" value="1"/>
</dbReference>
<organism evidence="4 5">
    <name type="scientific">Treponema vincentii</name>
    <dbReference type="NCBI Taxonomy" id="69710"/>
    <lineage>
        <taxon>Bacteria</taxon>
        <taxon>Pseudomonadati</taxon>
        <taxon>Spirochaetota</taxon>
        <taxon>Spirochaetia</taxon>
        <taxon>Spirochaetales</taxon>
        <taxon>Treponemataceae</taxon>
        <taxon>Treponema</taxon>
    </lineage>
</organism>